<evidence type="ECO:0000256" key="3">
    <source>
        <dbReference type="ARBA" id="ARBA00022473"/>
    </source>
</evidence>
<keyword evidence="11" id="KW-1133">Transmembrane helix</keyword>
<evidence type="ECO:0000256" key="4">
    <source>
        <dbReference type="ARBA" id="ARBA00022475"/>
    </source>
</evidence>
<evidence type="ECO:0000259" key="16">
    <source>
        <dbReference type="PROSITE" id="PS51550"/>
    </source>
</evidence>
<evidence type="ECO:0000256" key="10">
    <source>
        <dbReference type="ARBA" id="ARBA00022902"/>
    </source>
</evidence>
<dbReference type="AlphaFoldDB" id="A0A401Q9X3"/>
<name>A0A401Q9X3_SCYTO</name>
<comment type="subcellular location">
    <subcellularLocation>
        <location evidence="1">Cell membrane</location>
        <topology evidence="1">Single-pass type I membrane protein</topology>
    </subcellularLocation>
</comment>
<gene>
    <name evidence="17" type="ORF">scyTo_0022293</name>
</gene>
<sequence>ILMNTRLETADLKWTVYPESGWEEVSGSDDEMNTVRTYEVCKFGTPNQNNWLRTTYIPRHGAQRVYVELKFTMRDCFSIPGVPGSCKETFNLYYYESDSDSATQGSPAWMENPYVKVDTVAADSVFPNKKVGRANTKILNLGPLRRNGFYLAFQDQGACMALLSVRVFFKKCPAMVAGFASFPETVTGAEPTSLVIAPGTCIPNAVEVSIPLKLYCNGDGEWIVPLGKCTCGPGYEPAKKHTVCK</sequence>
<proteinExistence type="predicted"/>
<evidence type="ECO:0000256" key="15">
    <source>
        <dbReference type="ARBA" id="ARBA00023180"/>
    </source>
</evidence>
<keyword evidence="13" id="KW-0808">Transferase</keyword>
<dbReference type="PROSITE" id="PS51550">
    <property type="entry name" value="EPH_LBD"/>
    <property type="match status" value="1"/>
</dbReference>
<feature type="domain" description="Eph LBD" evidence="16">
    <location>
        <begin position="1"/>
        <end position="177"/>
    </location>
</feature>
<evidence type="ECO:0000256" key="1">
    <source>
        <dbReference type="ARBA" id="ARBA00004251"/>
    </source>
</evidence>
<keyword evidence="3" id="KW-0217">Developmental protein</keyword>
<reference evidence="17 18" key="1">
    <citation type="journal article" date="2018" name="Nat. Ecol. Evol.">
        <title>Shark genomes provide insights into elasmobranch evolution and the origin of vertebrates.</title>
        <authorList>
            <person name="Hara Y"/>
            <person name="Yamaguchi K"/>
            <person name="Onimaru K"/>
            <person name="Kadota M"/>
            <person name="Koyanagi M"/>
            <person name="Keeley SD"/>
            <person name="Tatsumi K"/>
            <person name="Tanaka K"/>
            <person name="Motone F"/>
            <person name="Kageyama Y"/>
            <person name="Nozu R"/>
            <person name="Adachi N"/>
            <person name="Nishimura O"/>
            <person name="Nakagawa R"/>
            <person name="Tanegashima C"/>
            <person name="Kiyatake I"/>
            <person name="Matsumoto R"/>
            <person name="Murakumo K"/>
            <person name="Nishida K"/>
            <person name="Terakita A"/>
            <person name="Kuratani S"/>
            <person name="Sato K"/>
            <person name="Hyodo S Kuraku.S."/>
        </authorList>
    </citation>
    <scope>NUCLEOTIDE SEQUENCE [LARGE SCALE GENOMIC DNA]</scope>
</reference>
<keyword evidence="7" id="KW-0547">Nucleotide-binding</keyword>
<keyword evidence="14" id="KW-0675">Receptor</keyword>
<keyword evidence="9" id="KW-0067">ATP-binding</keyword>
<dbReference type="Proteomes" id="UP000288216">
    <property type="component" value="Unassembled WGS sequence"/>
</dbReference>
<dbReference type="Gene3D" id="2.60.120.260">
    <property type="entry name" value="Galactose-binding domain-like"/>
    <property type="match status" value="1"/>
</dbReference>
<keyword evidence="8" id="KW-0418">Kinase</keyword>
<dbReference type="SUPFAM" id="SSF49785">
    <property type="entry name" value="Galactose-binding domain-like"/>
    <property type="match status" value="1"/>
</dbReference>
<comment type="caution">
    <text evidence="17">The sequence shown here is derived from an EMBL/GenBank/DDBJ whole genome shotgun (WGS) entry which is preliminary data.</text>
</comment>
<dbReference type="PROSITE" id="PS00791">
    <property type="entry name" value="RECEPTOR_TYR_KIN_V_2"/>
    <property type="match status" value="1"/>
</dbReference>
<dbReference type="GO" id="GO:0030425">
    <property type="term" value="C:dendrite"/>
    <property type="evidence" value="ECO:0007669"/>
    <property type="project" value="TreeGrafter"/>
</dbReference>
<evidence type="ECO:0000256" key="2">
    <source>
        <dbReference type="ARBA" id="ARBA00011902"/>
    </source>
</evidence>
<keyword evidence="5" id="KW-0597">Phosphoprotein</keyword>
<dbReference type="InterPro" id="IPR008979">
    <property type="entry name" value="Galactose-bd-like_sf"/>
</dbReference>
<keyword evidence="18" id="KW-1185">Reference proteome</keyword>
<evidence type="ECO:0000256" key="9">
    <source>
        <dbReference type="ARBA" id="ARBA00022840"/>
    </source>
</evidence>
<dbReference type="GO" id="GO:0005005">
    <property type="term" value="F:transmembrane-ephrin receptor activity"/>
    <property type="evidence" value="ECO:0007669"/>
    <property type="project" value="TreeGrafter"/>
</dbReference>
<dbReference type="PANTHER" id="PTHR46877:SF6">
    <property type="entry name" value="EPHRIN TYPE-B RECEPTOR 3"/>
    <property type="match status" value="1"/>
</dbReference>
<evidence type="ECO:0000256" key="7">
    <source>
        <dbReference type="ARBA" id="ARBA00022741"/>
    </source>
</evidence>
<dbReference type="EMBL" id="BFAA01021980">
    <property type="protein sequence ID" value="GCB82189.1"/>
    <property type="molecule type" value="Genomic_DNA"/>
</dbReference>
<protein>
    <recommendedName>
        <fullName evidence="2">receptor protein-tyrosine kinase</fullName>
        <ecNumber evidence="2">2.7.10.1</ecNumber>
    </recommendedName>
</protein>
<dbReference type="Pfam" id="PF01404">
    <property type="entry name" value="Ephrin_lbd"/>
    <property type="match status" value="1"/>
</dbReference>
<dbReference type="GO" id="GO:0005524">
    <property type="term" value="F:ATP binding"/>
    <property type="evidence" value="ECO:0007669"/>
    <property type="project" value="UniProtKB-KW"/>
</dbReference>
<keyword evidence="10" id="KW-0524">Neurogenesis</keyword>
<dbReference type="FunFam" id="2.60.40.1770:FF:000001">
    <property type="entry name" value="Ephrin type-A receptor 5"/>
    <property type="match status" value="1"/>
</dbReference>
<keyword evidence="15" id="KW-0325">Glycoprotein</keyword>
<evidence type="ECO:0000256" key="8">
    <source>
        <dbReference type="ARBA" id="ARBA00022777"/>
    </source>
</evidence>
<dbReference type="InterPro" id="IPR050449">
    <property type="entry name" value="Ephrin_rcpt_TKs"/>
</dbReference>
<dbReference type="GO" id="GO:0007411">
    <property type="term" value="P:axon guidance"/>
    <property type="evidence" value="ECO:0007669"/>
    <property type="project" value="TreeGrafter"/>
</dbReference>
<evidence type="ECO:0000256" key="14">
    <source>
        <dbReference type="ARBA" id="ARBA00023170"/>
    </source>
</evidence>
<dbReference type="Pfam" id="PF25599">
    <property type="entry name" value="Ephrin_CRD"/>
    <property type="match status" value="1"/>
</dbReference>
<dbReference type="OMA" id="KTHATIC"/>
<keyword evidence="12" id="KW-0472">Membrane</keyword>
<evidence type="ECO:0000256" key="6">
    <source>
        <dbReference type="ARBA" id="ARBA00022692"/>
    </source>
</evidence>
<dbReference type="GO" id="GO:0005886">
    <property type="term" value="C:plasma membrane"/>
    <property type="evidence" value="ECO:0007669"/>
    <property type="project" value="UniProtKB-SubCell"/>
</dbReference>
<dbReference type="PROSITE" id="PS00790">
    <property type="entry name" value="RECEPTOR_TYR_KIN_V_1"/>
    <property type="match status" value="1"/>
</dbReference>
<dbReference type="InterPro" id="IPR001090">
    <property type="entry name" value="Ephrin_rcpt_lig-bd_dom"/>
</dbReference>
<dbReference type="SMART" id="SM00615">
    <property type="entry name" value="EPH_lbd"/>
    <property type="match status" value="1"/>
</dbReference>
<accession>A0A401Q9X3</accession>
<evidence type="ECO:0000313" key="17">
    <source>
        <dbReference type="EMBL" id="GCB82189.1"/>
    </source>
</evidence>
<organism evidence="17 18">
    <name type="scientific">Scyliorhinus torazame</name>
    <name type="common">Cloudy catshark</name>
    <name type="synonym">Catulus torazame</name>
    <dbReference type="NCBI Taxonomy" id="75743"/>
    <lineage>
        <taxon>Eukaryota</taxon>
        <taxon>Metazoa</taxon>
        <taxon>Chordata</taxon>
        <taxon>Craniata</taxon>
        <taxon>Vertebrata</taxon>
        <taxon>Chondrichthyes</taxon>
        <taxon>Elasmobranchii</taxon>
        <taxon>Galeomorphii</taxon>
        <taxon>Galeoidea</taxon>
        <taxon>Carcharhiniformes</taxon>
        <taxon>Scyliorhinidae</taxon>
        <taxon>Scyliorhinus</taxon>
    </lineage>
</organism>
<evidence type="ECO:0000313" key="18">
    <source>
        <dbReference type="Proteomes" id="UP000288216"/>
    </source>
</evidence>
<evidence type="ECO:0000256" key="12">
    <source>
        <dbReference type="ARBA" id="ARBA00023136"/>
    </source>
</evidence>
<evidence type="ECO:0000256" key="13">
    <source>
        <dbReference type="ARBA" id="ARBA00023137"/>
    </source>
</evidence>
<dbReference type="FunFam" id="2.60.120.260:FF:000004">
    <property type="entry name" value="Ephrin type-B receptor 2"/>
    <property type="match status" value="1"/>
</dbReference>
<evidence type="ECO:0000256" key="11">
    <source>
        <dbReference type="ARBA" id="ARBA00022989"/>
    </source>
</evidence>
<dbReference type="STRING" id="75743.A0A401Q9X3"/>
<dbReference type="PANTHER" id="PTHR46877">
    <property type="entry name" value="EPH RECEPTOR A5"/>
    <property type="match status" value="1"/>
</dbReference>
<dbReference type="EC" id="2.7.10.1" evidence="2"/>
<keyword evidence="4" id="KW-1003">Cell membrane</keyword>
<keyword evidence="13" id="KW-0829">Tyrosine-protein kinase</keyword>
<feature type="non-terminal residue" evidence="17">
    <location>
        <position position="245"/>
    </location>
</feature>
<keyword evidence="6" id="KW-0812">Transmembrane</keyword>
<dbReference type="OrthoDB" id="4062651at2759"/>
<dbReference type="Gene3D" id="2.60.40.1770">
    <property type="entry name" value="ephrin a2 ectodomain"/>
    <property type="match status" value="1"/>
</dbReference>
<feature type="non-terminal residue" evidence="17">
    <location>
        <position position="1"/>
    </location>
</feature>
<evidence type="ECO:0000256" key="5">
    <source>
        <dbReference type="ARBA" id="ARBA00022553"/>
    </source>
</evidence>
<dbReference type="InterPro" id="IPR001426">
    <property type="entry name" value="Tyr_kinase_rcpt_V_CS"/>
</dbReference>